<dbReference type="Gene3D" id="2.60.120.430">
    <property type="entry name" value="Galactose-binding lectin"/>
    <property type="match status" value="1"/>
</dbReference>
<feature type="transmembrane region" description="Helical" evidence="2">
    <location>
        <begin position="12"/>
        <end position="34"/>
    </location>
</feature>
<name>A0ABS8U7I7_9GAMM</name>
<dbReference type="InterPro" id="IPR032466">
    <property type="entry name" value="Metal_Hydrolase"/>
</dbReference>
<comment type="caution">
    <text evidence="5">The sequence shown here is derived from an EMBL/GenBank/DDBJ whole genome shotgun (WGS) entry which is preliminary data.</text>
</comment>
<feature type="domain" description="Amidohydrolase-related" evidence="3">
    <location>
        <begin position="100"/>
        <end position="439"/>
    </location>
</feature>
<dbReference type="SUPFAM" id="SSF49785">
    <property type="entry name" value="Galactose-binding domain-like"/>
    <property type="match status" value="1"/>
</dbReference>
<gene>
    <name evidence="5" type="ORF">LTT95_01530</name>
</gene>
<dbReference type="Pfam" id="PF01979">
    <property type="entry name" value="Amidohydro_1"/>
    <property type="match status" value="1"/>
</dbReference>
<evidence type="ECO:0000313" key="5">
    <source>
        <dbReference type="EMBL" id="MCD9095625.1"/>
    </source>
</evidence>
<dbReference type="RefSeq" id="WP_232134154.1">
    <property type="nucleotide sequence ID" value="NZ_CP089507.1"/>
</dbReference>
<dbReference type="SUPFAM" id="SSF51338">
    <property type="entry name" value="Composite domain of metallo-dependent hydrolases"/>
    <property type="match status" value="1"/>
</dbReference>
<dbReference type="Gene3D" id="3.30.110.90">
    <property type="entry name" value="Amidohydrolase"/>
    <property type="match status" value="1"/>
</dbReference>
<evidence type="ECO:0000313" key="6">
    <source>
        <dbReference type="Proteomes" id="UP001430360"/>
    </source>
</evidence>
<protein>
    <submittedName>
        <fullName evidence="5">CIA30 family protein</fullName>
    </submittedName>
</protein>
<dbReference type="Pfam" id="PF08547">
    <property type="entry name" value="CIA30"/>
    <property type="match status" value="1"/>
</dbReference>
<proteinExistence type="predicted"/>
<dbReference type="Gene3D" id="1.20.58.520">
    <property type="entry name" value="Amidohydrolase"/>
    <property type="match status" value="1"/>
</dbReference>
<dbReference type="PANTHER" id="PTHR43135">
    <property type="entry name" value="ALPHA-D-RIBOSE 1-METHYLPHOSPHONATE 5-TRIPHOSPHATE DIPHOSPHATASE"/>
    <property type="match status" value="1"/>
</dbReference>
<dbReference type="SUPFAM" id="SSF51556">
    <property type="entry name" value="Metallo-dependent hydrolases"/>
    <property type="match status" value="1"/>
</dbReference>
<evidence type="ECO:0000256" key="2">
    <source>
        <dbReference type="SAM" id="Phobius"/>
    </source>
</evidence>
<keyword evidence="6" id="KW-1185">Reference proteome</keyword>
<keyword evidence="2" id="KW-0812">Transmembrane</keyword>
<feature type="domain" description="NADH:ubiquinone oxidoreductase intermediate-associated protein 30" evidence="4">
    <location>
        <begin position="470"/>
        <end position="588"/>
    </location>
</feature>
<keyword evidence="2" id="KW-1133">Transmembrane helix</keyword>
<dbReference type="EMBL" id="JAJQKU010000001">
    <property type="protein sequence ID" value="MCD9095625.1"/>
    <property type="molecule type" value="Genomic_DNA"/>
</dbReference>
<organism evidence="5 6">
    <name type="scientific">Luteimonas fraxinea</name>
    <dbReference type="NCBI Taxonomy" id="2901869"/>
    <lineage>
        <taxon>Bacteria</taxon>
        <taxon>Pseudomonadati</taxon>
        <taxon>Pseudomonadota</taxon>
        <taxon>Gammaproteobacteria</taxon>
        <taxon>Lysobacterales</taxon>
        <taxon>Lysobacteraceae</taxon>
        <taxon>Luteimonas</taxon>
    </lineage>
</organism>
<evidence type="ECO:0000256" key="1">
    <source>
        <dbReference type="SAM" id="MobiDB-lite"/>
    </source>
</evidence>
<keyword evidence="2" id="KW-0472">Membrane</keyword>
<sequence length="619" mass="64073">MTQTDRQGQRRWPGVAAVVALVAVLGAAVAVAVAGREQATDSTAAPVTEGRLAIRNARIFDGVDVIERGTVLVRDGLIEAVGADVAVPDGVAVVDADGKTLLPGLIDAHVHAWGNAQQDMLRFGVTTGLDMHGMPDRLPALRAQRESTAPTTQADLWAAGYAITAPGGHGTQFGFPVPTVDADTDIPAFIAARVAEGDDFIKLIVEDLSGYGGTRRLPTLTAAQVRAVVDAAHAQKRIAVAHVSTQASARAVLDAGIDGFVHVTDDAVVDDAFVVEVARRDVFVVPTLVVIASVAGADAGRQLADDPALSPWLTPEQRDSLGARMSTAPKPARFTDAIDSVRRLHAAGVTILAGSDAPNSGTAQGASLHGELALLVQAGLTPQQALVAATSAPATRFGIADRGRIAPGLRADLVLVDGNPLEDITATRRIDTVWKNGARVERTRSAAAASAGTVPDDTRISDFETGLDARFGSWAPTTDQMAGGASSVAHARIDGGADGSAGALSVTGEIKPGFAFPWSGVIFFPAAQAMQPADLSSRKTLVFHVRGDGRRYSALLFSGASSNAMPAVQSFEAGSGWTEVRLPLDGFAGADLSQVRGIAWTAGQPEGTFAFALDDVELR</sequence>
<dbReference type="InterPro" id="IPR006680">
    <property type="entry name" value="Amidohydro-rel"/>
</dbReference>
<reference evidence="5" key="1">
    <citation type="submission" date="2021-12" db="EMBL/GenBank/DDBJ databases">
        <authorList>
            <person name="Ulrich A."/>
        </authorList>
    </citation>
    <scope>NUCLEOTIDE SEQUENCE</scope>
    <source>
        <strain evidence="5">A1P009</strain>
    </source>
</reference>
<reference evidence="5" key="2">
    <citation type="journal article" date="2022" name="Syst. Appl. Microbiol.">
        <title>Physiological and genomic characterisation of Luteimonas fraxinea sp. nov., a bacterial species associated with trees tolerant to ash dieback.</title>
        <authorList>
            <person name="Ulrich K."/>
            <person name="Becker R."/>
            <person name="Behrendt U."/>
            <person name="Kube M."/>
            <person name="Schneck V."/>
            <person name="Ulrich A."/>
        </authorList>
    </citation>
    <scope>NUCLEOTIDE SEQUENCE</scope>
    <source>
        <strain evidence="5">A1P009</strain>
    </source>
</reference>
<dbReference type="Gene3D" id="2.30.40.10">
    <property type="entry name" value="Urease, subunit C, domain 1"/>
    <property type="match status" value="1"/>
</dbReference>
<dbReference type="Proteomes" id="UP001430360">
    <property type="component" value="Unassembled WGS sequence"/>
</dbReference>
<dbReference type="InterPro" id="IPR013857">
    <property type="entry name" value="NADH-UbQ_OxRdtase-assoc_prot30"/>
</dbReference>
<dbReference type="InterPro" id="IPR008979">
    <property type="entry name" value="Galactose-bd-like_sf"/>
</dbReference>
<dbReference type="PANTHER" id="PTHR43135:SF3">
    <property type="entry name" value="ALPHA-D-RIBOSE 1-METHYLPHOSPHONATE 5-TRIPHOSPHATE DIPHOSPHATASE"/>
    <property type="match status" value="1"/>
</dbReference>
<accession>A0ABS8U7I7</accession>
<dbReference type="Gene3D" id="3.40.50.10910">
    <property type="entry name" value="Amidohydrolase"/>
    <property type="match status" value="1"/>
</dbReference>
<evidence type="ECO:0000259" key="3">
    <source>
        <dbReference type="Pfam" id="PF01979"/>
    </source>
</evidence>
<feature type="region of interest" description="Disordered" evidence="1">
    <location>
        <begin position="308"/>
        <end position="328"/>
    </location>
</feature>
<dbReference type="InterPro" id="IPR011059">
    <property type="entry name" value="Metal-dep_hydrolase_composite"/>
</dbReference>
<evidence type="ECO:0000259" key="4">
    <source>
        <dbReference type="Pfam" id="PF08547"/>
    </source>
</evidence>
<dbReference type="InterPro" id="IPR051781">
    <property type="entry name" value="Metallo-dep_Hydrolase"/>
</dbReference>